<protein>
    <submittedName>
        <fullName evidence="4">FAD-dependent monooxygenase</fullName>
    </submittedName>
</protein>
<dbReference type="InterPro" id="IPR050493">
    <property type="entry name" value="FAD-dep_Monooxygenase_BioMet"/>
</dbReference>
<feature type="domain" description="FAD-binding" evidence="3">
    <location>
        <begin position="271"/>
        <end position="307"/>
    </location>
</feature>
<proteinExistence type="predicted"/>
<evidence type="ECO:0000313" key="5">
    <source>
        <dbReference type="Proteomes" id="UP000677152"/>
    </source>
</evidence>
<dbReference type="Gene3D" id="3.50.50.60">
    <property type="entry name" value="FAD/NAD(P)-binding domain"/>
    <property type="match status" value="1"/>
</dbReference>
<dbReference type="SUPFAM" id="SSF51905">
    <property type="entry name" value="FAD/NAD(P)-binding domain"/>
    <property type="match status" value="1"/>
</dbReference>
<dbReference type="EMBL" id="CP073249">
    <property type="protein sequence ID" value="QUF03673.1"/>
    <property type="molecule type" value="Genomic_DNA"/>
</dbReference>
<dbReference type="GO" id="GO:0071949">
    <property type="term" value="F:FAD binding"/>
    <property type="evidence" value="ECO:0007669"/>
    <property type="project" value="InterPro"/>
</dbReference>
<evidence type="ECO:0000259" key="3">
    <source>
        <dbReference type="Pfam" id="PF01494"/>
    </source>
</evidence>
<dbReference type="InterPro" id="IPR036188">
    <property type="entry name" value="FAD/NAD-bd_sf"/>
</dbReference>
<feature type="domain" description="FAD-binding" evidence="3">
    <location>
        <begin position="3"/>
        <end position="155"/>
    </location>
</feature>
<name>A0AA45L6B9_9PSEU</name>
<evidence type="ECO:0000256" key="1">
    <source>
        <dbReference type="ARBA" id="ARBA00023002"/>
    </source>
</evidence>
<dbReference type="Proteomes" id="UP000677152">
    <property type="component" value="Chromosome"/>
</dbReference>
<dbReference type="PANTHER" id="PTHR13789">
    <property type="entry name" value="MONOOXYGENASE"/>
    <property type="match status" value="1"/>
</dbReference>
<dbReference type="PANTHER" id="PTHR13789:SF309">
    <property type="entry name" value="PUTATIVE (AFU_ORTHOLOGUE AFUA_6G14510)-RELATED"/>
    <property type="match status" value="1"/>
</dbReference>
<dbReference type="GO" id="GO:0004497">
    <property type="term" value="F:monooxygenase activity"/>
    <property type="evidence" value="ECO:0007669"/>
    <property type="project" value="UniProtKB-KW"/>
</dbReference>
<evidence type="ECO:0000256" key="2">
    <source>
        <dbReference type="ARBA" id="ARBA00023033"/>
    </source>
</evidence>
<dbReference type="Pfam" id="PF01494">
    <property type="entry name" value="FAD_binding_3"/>
    <property type="match status" value="2"/>
</dbReference>
<gene>
    <name evidence="4" type="ORF">KCV87_30560</name>
</gene>
<dbReference type="PRINTS" id="PR00420">
    <property type="entry name" value="RNGMNOXGNASE"/>
</dbReference>
<organism evidence="4 5">
    <name type="scientific">Actinosynnema pretiosum subsp. pretiosum</name>
    <dbReference type="NCBI Taxonomy" id="103721"/>
    <lineage>
        <taxon>Bacteria</taxon>
        <taxon>Bacillati</taxon>
        <taxon>Actinomycetota</taxon>
        <taxon>Actinomycetes</taxon>
        <taxon>Pseudonocardiales</taxon>
        <taxon>Pseudonocardiaceae</taxon>
        <taxon>Actinosynnema</taxon>
    </lineage>
</organism>
<dbReference type="InterPro" id="IPR002938">
    <property type="entry name" value="FAD-bd"/>
</dbReference>
<sequence>MRAVVVGGGVSGPVVGVALRKAGWDAVVLEARDTPPEGLGDGLSLAPNGMRALDVLGLGDAVRGVGDDITGLVVRNGAGRVLGELTSDPAMLLVWRGELRKVLRAEAARRGVRVLHGRRLLHVNEREAVFADGSRERFDLLVGADGVRSAVRRYVVPEARPRYAGVLGFSGNIPFTGQNSTGGKVVLVHGRRGFFGYQVLEDSSGGWFAHLPSPAALTVAQVRERDPKDWMAELTSVFGEDRGPAVELIGRTAPDALVLSGALEELDPLPRWSRGNVVLVGDAAHAQFPNSGQGVALAVEDAVELARCVRDLGAAGGVVAFERLRRARVERIGQLAGRAVRSAVTGPVGRAVRDLVMPVAIRRVGPSAFPWHRHEIDWDARVTG</sequence>
<keyword evidence="1" id="KW-0560">Oxidoreductase</keyword>
<reference evidence="4" key="1">
    <citation type="submission" date="2021-04" db="EMBL/GenBank/DDBJ databases">
        <title>Genomic sequence of Actinosynnema pretiosum subsp. pretiosum ATCC 31280 (C-14919).</title>
        <authorList>
            <person name="Bai L."/>
            <person name="Wang X."/>
            <person name="Xiao Y."/>
        </authorList>
    </citation>
    <scope>NUCLEOTIDE SEQUENCE</scope>
    <source>
        <strain evidence="4">ATCC 31280</strain>
    </source>
</reference>
<accession>A0AA45L6B9</accession>
<dbReference type="AlphaFoldDB" id="A0AA45L6B9"/>
<evidence type="ECO:0000313" key="4">
    <source>
        <dbReference type="EMBL" id="QUF03673.1"/>
    </source>
</evidence>
<keyword evidence="2 4" id="KW-0503">Monooxygenase</keyword>